<evidence type="ECO:0000256" key="4">
    <source>
        <dbReference type="ARBA" id="ARBA00022692"/>
    </source>
</evidence>
<dbReference type="InterPro" id="IPR003416">
    <property type="entry name" value="MgtC/SapB/SrpB/YhiD_fam"/>
</dbReference>
<feature type="domain" description="MgtC/SapB/SrpB/YhiD N-terminal" evidence="8">
    <location>
        <begin position="23"/>
        <end position="152"/>
    </location>
</feature>
<evidence type="ECO:0000259" key="8">
    <source>
        <dbReference type="Pfam" id="PF02308"/>
    </source>
</evidence>
<dbReference type="Proteomes" id="UP001431784">
    <property type="component" value="Unassembled WGS sequence"/>
</dbReference>
<feature type="transmembrane region" description="Helical" evidence="7">
    <location>
        <begin position="84"/>
        <end position="104"/>
    </location>
</feature>
<keyword evidence="4 7" id="KW-0812">Transmembrane</keyword>
<keyword evidence="6 7" id="KW-0472">Membrane</keyword>
<reference evidence="9" key="1">
    <citation type="submission" date="2023-02" db="EMBL/GenBank/DDBJ databases">
        <title>Description of Roseinatronobacter alkalisoli sp. nov., an alkaliphilic bacerium isolated from soda soil.</title>
        <authorList>
            <person name="Wei W."/>
        </authorList>
    </citation>
    <scope>NUCLEOTIDE SEQUENCE</scope>
    <source>
        <strain evidence="9">HJB301</strain>
    </source>
</reference>
<comment type="subcellular location">
    <subcellularLocation>
        <location evidence="7">Cell inner membrane</location>
        <topology evidence="7">Multi-pass membrane protein</topology>
    </subcellularLocation>
    <subcellularLocation>
        <location evidence="1">Cell membrane</location>
        <topology evidence="1">Multi-pass membrane protein</topology>
    </subcellularLocation>
</comment>
<comment type="similarity">
    <text evidence="2 7">Belongs to the MgtC/SapB family.</text>
</comment>
<sequence>MNSILAEFGNSTELGLGTIVLRLLGAVIFSGLIGFEREMRNRPAGLRTHMLVGLAAAAYCLIMLEMMARMQGMSSGLAMDPLRLLEAVTSGVAFLAAGMIVFSQGSVRGLTTGTSLWLAAALGLGAGFGFWLLAILATGLALIIIRLIKIAEEAIE</sequence>
<organism evidence="9 10">
    <name type="scientific">Roseinatronobacter alkalisoli</name>
    <dbReference type="NCBI Taxonomy" id="3028235"/>
    <lineage>
        <taxon>Bacteria</taxon>
        <taxon>Pseudomonadati</taxon>
        <taxon>Pseudomonadota</taxon>
        <taxon>Alphaproteobacteria</taxon>
        <taxon>Rhodobacterales</taxon>
        <taxon>Paracoccaceae</taxon>
        <taxon>Roseinatronobacter</taxon>
    </lineage>
</organism>
<feature type="transmembrane region" description="Helical" evidence="7">
    <location>
        <begin position="116"/>
        <end position="145"/>
    </location>
</feature>
<keyword evidence="10" id="KW-1185">Reference proteome</keyword>
<keyword evidence="5 7" id="KW-1133">Transmembrane helix</keyword>
<feature type="transmembrane region" description="Helical" evidence="7">
    <location>
        <begin position="12"/>
        <end position="34"/>
    </location>
</feature>
<gene>
    <name evidence="9" type="ORF">PUT78_16925</name>
</gene>
<dbReference type="RefSeq" id="WP_274353457.1">
    <property type="nucleotide sequence ID" value="NZ_JAQZSM010000019.1"/>
</dbReference>
<evidence type="ECO:0000256" key="7">
    <source>
        <dbReference type="RuleBase" id="RU365041"/>
    </source>
</evidence>
<accession>A0ABT5TCC6</accession>
<evidence type="ECO:0000256" key="5">
    <source>
        <dbReference type="ARBA" id="ARBA00022989"/>
    </source>
</evidence>
<evidence type="ECO:0000256" key="2">
    <source>
        <dbReference type="ARBA" id="ARBA00009298"/>
    </source>
</evidence>
<feature type="transmembrane region" description="Helical" evidence="7">
    <location>
        <begin position="46"/>
        <end position="64"/>
    </location>
</feature>
<dbReference type="InterPro" id="IPR049177">
    <property type="entry name" value="MgtC_SapB_SrpB_YhiD_N"/>
</dbReference>
<protein>
    <recommendedName>
        <fullName evidence="7">Protein MgtC</fullName>
    </recommendedName>
</protein>
<dbReference type="PANTHER" id="PTHR33778:SF1">
    <property type="entry name" value="MAGNESIUM TRANSPORTER YHID-RELATED"/>
    <property type="match status" value="1"/>
</dbReference>
<evidence type="ECO:0000313" key="9">
    <source>
        <dbReference type="EMBL" id="MDD7972780.1"/>
    </source>
</evidence>
<comment type="caution">
    <text evidence="9">The sequence shown here is derived from an EMBL/GenBank/DDBJ whole genome shotgun (WGS) entry which is preliminary data.</text>
</comment>
<dbReference type="PRINTS" id="PR01837">
    <property type="entry name" value="MGTCSAPBPROT"/>
</dbReference>
<evidence type="ECO:0000256" key="1">
    <source>
        <dbReference type="ARBA" id="ARBA00004651"/>
    </source>
</evidence>
<evidence type="ECO:0000256" key="3">
    <source>
        <dbReference type="ARBA" id="ARBA00022475"/>
    </source>
</evidence>
<keyword evidence="7" id="KW-0997">Cell inner membrane</keyword>
<name>A0ABT5TCC6_9RHOB</name>
<keyword evidence="3" id="KW-1003">Cell membrane</keyword>
<evidence type="ECO:0000256" key="6">
    <source>
        <dbReference type="ARBA" id="ARBA00023136"/>
    </source>
</evidence>
<dbReference type="Pfam" id="PF02308">
    <property type="entry name" value="MgtC"/>
    <property type="match status" value="1"/>
</dbReference>
<dbReference type="EMBL" id="JAQZSM010000019">
    <property type="protein sequence ID" value="MDD7972780.1"/>
    <property type="molecule type" value="Genomic_DNA"/>
</dbReference>
<evidence type="ECO:0000313" key="10">
    <source>
        <dbReference type="Proteomes" id="UP001431784"/>
    </source>
</evidence>
<proteinExistence type="inferred from homology"/>
<dbReference type="PANTHER" id="PTHR33778">
    <property type="entry name" value="PROTEIN MGTC"/>
    <property type="match status" value="1"/>
</dbReference>